<feature type="domain" description="N-acetyltransferase" evidence="3">
    <location>
        <begin position="22"/>
        <end position="175"/>
    </location>
</feature>
<proteinExistence type="predicted"/>
<evidence type="ECO:0000256" key="1">
    <source>
        <dbReference type="ARBA" id="ARBA00022679"/>
    </source>
</evidence>
<dbReference type="InterPro" id="IPR016181">
    <property type="entry name" value="Acyl_CoA_acyltransferase"/>
</dbReference>
<sequence length="175" mass="19342">MDTVSIEAIKPEDGKRLLPDLIRLLQATVNGGASVGFLPPLAEEEARRYWQATLQEVADHSQVLLIAKDADGQLLGSVQLALAMKPNGRHRAEVQKLFVFPSQRRRGIGHTLMQAVEEAARAHGRTLLVLDTREGDAAEQLYRRMGYIEAGRIPGYAISAFGTLDGTIYFYKNLL</sequence>
<dbReference type="InterPro" id="IPR000182">
    <property type="entry name" value="GNAT_dom"/>
</dbReference>
<evidence type="ECO:0000313" key="5">
    <source>
        <dbReference type="Proteomes" id="UP001344906"/>
    </source>
</evidence>
<dbReference type="Proteomes" id="UP001344906">
    <property type="component" value="Unassembled WGS sequence"/>
</dbReference>
<dbReference type="RefSeq" id="WP_338257796.1">
    <property type="nucleotide sequence ID" value="NZ_BSRI01000002.1"/>
</dbReference>
<organism evidence="4 5">
    <name type="scientific">Dictyobacter halimunensis</name>
    <dbReference type="NCBI Taxonomy" id="3026934"/>
    <lineage>
        <taxon>Bacteria</taxon>
        <taxon>Bacillati</taxon>
        <taxon>Chloroflexota</taxon>
        <taxon>Ktedonobacteria</taxon>
        <taxon>Ktedonobacterales</taxon>
        <taxon>Dictyobacteraceae</taxon>
        <taxon>Dictyobacter</taxon>
    </lineage>
</organism>
<name>A0ABQ6G6E1_9CHLR</name>
<keyword evidence="5" id="KW-1185">Reference proteome</keyword>
<dbReference type="CDD" id="cd04301">
    <property type="entry name" value="NAT_SF"/>
    <property type="match status" value="1"/>
</dbReference>
<dbReference type="EMBL" id="BSRI01000002">
    <property type="protein sequence ID" value="GLV60661.1"/>
    <property type="molecule type" value="Genomic_DNA"/>
</dbReference>
<dbReference type="PANTHER" id="PTHR43877:SF2">
    <property type="entry name" value="AMINOALKYLPHOSPHONATE N-ACETYLTRANSFERASE-RELATED"/>
    <property type="match status" value="1"/>
</dbReference>
<keyword evidence="1" id="KW-0808">Transferase</keyword>
<keyword evidence="2" id="KW-0012">Acyltransferase</keyword>
<evidence type="ECO:0000259" key="3">
    <source>
        <dbReference type="PROSITE" id="PS51186"/>
    </source>
</evidence>
<evidence type="ECO:0000313" key="4">
    <source>
        <dbReference type="EMBL" id="GLV60661.1"/>
    </source>
</evidence>
<dbReference type="Pfam" id="PF00583">
    <property type="entry name" value="Acetyltransf_1"/>
    <property type="match status" value="1"/>
</dbReference>
<dbReference type="PANTHER" id="PTHR43877">
    <property type="entry name" value="AMINOALKYLPHOSPHONATE N-ACETYLTRANSFERASE-RELATED-RELATED"/>
    <property type="match status" value="1"/>
</dbReference>
<protein>
    <submittedName>
        <fullName evidence="4">N-acetyltransferase</fullName>
    </submittedName>
</protein>
<dbReference type="PROSITE" id="PS51186">
    <property type="entry name" value="GNAT"/>
    <property type="match status" value="1"/>
</dbReference>
<dbReference type="SUPFAM" id="SSF55729">
    <property type="entry name" value="Acyl-CoA N-acyltransferases (Nat)"/>
    <property type="match status" value="1"/>
</dbReference>
<dbReference type="InterPro" id="IPR050832">
    <property type="entry name" value="Bact_Acetyltransf"/>
</dbReference>
<evidence type="ECO:0000256" key="2">
    <source>
        <dbReference type="ARBA" id="ARBA00023315"/>
    </source>
</evidence>
<comment type="caution">
    <text evidence="4">The sequence shown here is derived from an EMBL/GenBank/DDBJ whole genome shotgun (WGS) entry which is preliminary data.</text>
</comment>
<gene>
    <name evidence="4" type="ORF">KDH_74800</name>
</gene>
<accession>A0ABQ6G6E1</accession>
<dbReference type="Gene3D" id="3.40.630.30">
    <property type="match status" value="1"/>
</dbReference>
<reference evidence="4 5" key="1">
    <citation type="submission" date="2023-02" db="EMBL/GenBank/DDBJ databases">
        <title>Dictyobacter halimunensis sp. nov., a new member of the class Ktedonobacteria from forest soil in a geothermal area.</title>
        <authorList>
            <person name="Rachmania M.K."/>
            <person name="Ningsih F."/>
            <person name="Sakai Y."/>
            <person name="Yabe S."/>
            <person name="Yokota A."/>
            <person name="Sjamsuridzal W."/>
        </authorList>
    </citation>
    <scope>NUCLEOTIDE SEQUENCE [LARGE SCALE GENOMIC DNA]</scope>
    <source>
        <strain evidence="4 5">S3.2.2.5</strain>
    </source>
</reference>